<name>A0A6M3X4B3_9ZZZZ</name>
<evidence type="ECO:0000313" key="2">
    <source>
        <dbReference type="EMBL" id="QJH92508.1"/>
    </source>
</evidence>
<accession>A0A6M3X4B3</accession>
<dbReference type="EMBL" id="MT143896">
    <property type="protein sequence ID" value="QJH92508.1"/>
    <property type="molecule type" value="Genomic_DNA"/>
</dbReference>
<sequence>MGNDELKVLGFRYELELIDKATGKVVDREIKYNRIPQAGIDFLIQSPFGDVPTVGTFHCFLFKNNFVAGSGTTSADIPATMGEFVDYSEAARPLWGRGYDGAGTLSNVNSKAVFTPTVDAVVYGAGIVSNSAKGSNTGLLLSVVRFSTTKQLTAALEAKLTCGLTYIPTNAV</sequence>
<protein>
    <submittedName>
        <fullName evidence="2">Uncharacterized protein</fullName>
    </submittedName>
</protein>
<reference evidence="2" key="1">
    <citation type="submission" date="2020-03" db="EMBL/GenBank/DDBJ databases">
        <title>The deep terrestrial virosphere.</title>
        <authorList>
            <person name="Holmfeldt K."/>
            <person name="Nilsson E."/>
            <person name="Simone D."/>
            <person name="Lopez-Fernandez M."/>
            <person name="Wu X."/>
            <person name="de Brujin I."/>
            <person name="Lundin D."/>
            <person name="Andersson A."/>
            <person name="Bertilsson S."/>
            <person name="Dopson M."/>
        </authorList>
    </citation>
    <scope>NUCLEOTIDE SEQUENCE</scope>
    <source>
        <strain evidence="1">MM171A00102</strain>
        <strain evidence="2">MM171B00096</strain>
    </source>
</reference>
<proteinExistence type="predicted"/>
<dbReference type="EMBL" id="MT143709">
    <property type="protein sequence ID" value="QJB01469.1"/>
    <property type="molecule type" value="Genomic_DNA"/>
</dbReference>
<organism evidence="2">
    <name type="scientific">viral metagenome</name>
    <dbReference type="NCBI Taxonomy" id="1070528"/>
    <lineage>
        <taxon>unclassified sequences</taxon>
        <taxon>metagenomes</taxon>
        <taxon>organismal metagenomes</taxon>
    </lineage>
</organism>
<evidence type="ECO:0000313" key="1">
    <source>
        <dbReference type="EMBL" id="QJB01469.1"/>
    </source>
</evidence>
<dbReference type="AlphaFoldDB" id="A0A6M3X4B3"/>
<gene>
    <name evidence="1" type="ORF">MM171A00102_0028</name>
    <name evidence="2" type="ORF">MM171B00096_0070</name>
</gene>